<accession>A0AAD6IZX8</accession>
<evidence type="ECO:0000313" key="2">
    <source>
        <dbReference type="EMBL" id="KAJ6261392.1"/>
    </source>
</evidence>
<name>A0AAD6IZX8_DREDA</name>
<gene>
    <name evidence="2" type="ORF">Dda_4062</name>
</gene>
<proteinExistence type="predicted"/>
<feature type="compositionally biased region" description="Polar residues" evidence="1">
    <location>
        <begin position="161"/>
        <end position="181"/>
    </location>
</feature>
<keyword evidence="3" id="KW-1185">Reference proteome</keyword>
<protein>
    <submittedName>
        <fullName evidence="2">Uncharacterized protein</fullName>
    </submittedName>
</protein>
<evidence type="ECO:0000256" key="1">
    <source>
        <dbReference type="SAM" id="MobiDB-lite"/>
    </source>
</evidence>
<sequence length="284" mass="31932">MPPRLGSGSECADLLMEHGADPNAVFFRDPMGLCVKMTPWMLFLASQSFPHGFSLLEQFLNKGANLERTILVVSMHKPGTSCSPERLAAVGDKDGSHLAVYIVEVNARFLLEYYFRNLPWYQRHDPHVLRANDARGFMDRPDVQASKPYRRPLLIRPGTEYTGSSDSGDPSFDTTTSYTPSSKDKNIEREAAESKRLRSQWLEGSSLAVEVGFDCSEILLEYLDLGSAHTYSTFEIQLKGEECTEALSRTARTVDVFEYLENLGYYKSDQAAGPEFIPMFEPDD</sequence>
<feature type="region of interest" description="Disordered" evidence="1">
    <location>
        <begin position="155"/>
        <end position="187"/>
    </location>
</feature>
<dbReference type="Proteomes" id="UP001221413">
    <property type="component" value="Unassembled WGS sequence"/>
</dbReference>
<evidence type="ECO:0000313" key="3">
    <source>
        <dbReference type="Proteomes" id="UP001221413"/>
    </source>
</evidence>
<reference evidence="2" key="1">
    <citation type="submission" date="2023-01" db="EMBL/GenBank/DDBJ databases">
        <title>The chitinases involved in constricting ring structure development in the nematode-trapping fungus Drechslerella dactyloides.</title>
        <authorList>
            <person name="Wang R."/>
            <person name="Zhang L."/>
            <person name="Tang P."/>
            <person name="Li S."/>
            <person name="Liang L."/>
        </authorList>
    </citation>
    <scope>NUCLEOTIDE SEQUENCE</scope>
    <source>
        <strain evidence="2">YMF1.00031</strain>
    </source>
</reference>
<dbReference type="AlphaFoldDB" id="A0AAD6IZX8"/>
<comment type="caution">
    <text evidence="2">The sequence shown here is derived from an EMBL/GenBank/DDBJ whole genome shotgun (WGS) entry which is preliminary data.</text>
</comment>
<dbReference type="EMBL" id="JAQGDS010000004">
    <property type="protein sequence ID" value="KAJ6261392.1"/>
    <property type="molecule type" value="Genomic_DNA"/>
</dbReference>
<organism evidence="2 3">
    <name type="scientific">Drechslerella dactyloides</name>
    <name type="common">Nematode-trapping fungus</name>
    <name type="synonym">Arthrobotrys dactyloides</name>
    <dbReference type="NCBI Taxonomy" id="74499"/>
    <lineage>
        <taxon>Eukaryota</taxon>
        <taxon>Fungi</taxon>
        <taxon>Dikarya</taxon>
        <taxon>Ascomycota</taxon>
        <taxon>Pezizomycotina</taxon>
        <taxon>Orbiliomycetes</taxon>
        <taxon>Orbiliales</taxon>
        <taxon>Orbiliaceae</taxon>
        <taxon>Drechslerella</taxon>
    </lineage>
</organism>